<protein>
    <submittedName>
        <fullName evidence="1">O-antigen flippase</fullName>
    </submittedName>
</protein>
<dbReference type="AlphaFoldDB" id="Q2VJ24"/>
<reference evidence="1" key="1">
    <citation type="journal article" date="2005" name="Vet. Microbiol.">
        <title>Molecular markers for detection of pathogenic Escherichia coli strains belonging to serogroups O 138 and O 139.</title>
        <authorList>
            <person name="Wang L."/>
            <person name="Liu B."/>
            <person name="Kong Q."/>
            <person name="Steinruck H."/>
            <person name="Krause G."/>
            <person name="Beutin L."/>
            <person name="Feng L."/>
        </authorList>
    </citation>
    <scope>NUCLEOTIDE SEQUENCE</scope>
</reference>
<dbReference type="RefSeq" id="WP_063085470.1">
    <property type="nucleotide sequence ID" value="NZ_AP027432.1"/>
</dbReference>
<accession>Q2VJ24</accession>
<sequence>MPLSKSIYAILSISCLLLGLYIQFLFAEFYQGDFLNLFYLGVSFCSVVISMSSGGLGGFLISRFSNLSETLRLDIAVFSFTIVFSIIGVGVFCALSYTSLFVLKMALHQSLIIAFLFFLYLLSLALNLIFQSYSYSKKGISGPIFYEFCSLISYILVAFLLVINKEDYIICCILFCVRGYFQLILYYIFCKDKIACRLINGDEVKSFFNEIKYLMSGSAYYKSEPLIDRFFLVASSHNLAAYHLISQIYNAALGLWFKISVSPLVNKLTQNTTNTIVFMKLFRRGLLSQCIISIVSAIILFFTPTLHYLESINIFRPIAQNADVVYLLFIFFVASLLGQVVSNAYYSIGHHKTPVIVSCITYTLFLPAKYYLVKRYGVSGLCILVSLYHTVNFIILWLMFRVKDES</sequence>
<organism evidence="1">
    <name type="scientific">Escherichia coli</name>
    <dbReference type="NCBI Taxonomy" id="562"/>
    <lineage>
        <taxon>Bacteria</taxon>
        <taxon>Pseudomonadati</taxon>
        <taxon>Pseudomonadota</taxon>
        <taxon>Gammaproteobacteria</taxon>
        <taxon>Enterobacterales</taxon>
        <taxon>Enterobacteriaceae</taxon>
        <taxon>Escherichia</taxon>
    </lineage>
</organism>
<name>Q2VJ24_ECOLX</name>
<reference evidence="2" key="2">
    <citation type="journal article" date="2016" name="PLoS ONE">
        <title>Comparison of O-Antigen Gene Clusters of All O-Serogroups of Escherichia coli and Proposal for Adopting a New Nomenclature for O-Typing.</title>
        <authorList>
            <person name="DebRoy C."/>
            <person name="Fratamico P.M."/>
            <person name="Yan X."/>
            <person name="Baranzoni G."/>
            <person name="Liu Y."/>
            <person name="Needleman D.S."/>
            <person name="Tebbs R."/>
            <person name="O'Connell C.D."/>
            <person name="Allred A."/>
            <person name="Swimley M."/>
            <person name="Mwangi M."/>
            <person name="Kapur V."/>
            <person name="Raygoza Garay J.A."/>
            <person name="Roberts E.L."/>
            <person name="Katani R."/>
        </authorList>
    </citation>
    <scope>NUCLEOTIDE SEQUENCE</scope>
    <source>
        <strain evidence="2">CDC 63-57</strain>
    </source>
</reference>
<dbReference type="EMBL" id="DQ109552">
    <property type="protein sequence ID" value="AAZ85720.1"/>
    <property type="molecule type" value="Genomic_DNA"/>
</dbReference>
<dbReference type="EMBL" id="KJ755548">
    <property type="protein sequence ID" value="AIG62437.1"/>
    <property type="molecule type" value="Genomic_DNA"/>
</dbReference>
<gene>
    <name evidence="1" type="primary">wzx</name>
</gene>
<evidence type="ECO:0000313" key="1">
    <source>
        <dbReference type="EMBL" id="AAZ85720.1"/>
    </source>
</evidence>
<proteinExistence type="predicted"/>
<evidence type="ECO:0000313" key="2">
    <source>
        <dbReference type="EMBL" id="AIG62437.1"/>
    </source>
</evidence>